<evidence type="ECO:0000313" key="1">
    <source>
        <dbReference type="EMBL" id="BBY48377.1"/>
    </source>
</evidence>
<gene>
    <name evidence="1" type="ORF">MARA_18450</name>
</gene>
<geneLocation type="plasmid" evidence="2">
    <name>pjcm18538 dna</name>
</geneLocation>
<protein>
    <submittedName>
        <fullName evidence="1">Uncharacterized protein</fullName>
    </submittedName>
</protein>
<dbReference type="KEGG" id="marz:MARA_18450"/>
<dbReference type="EMBL" id="AP022593">
    <property type="protein sequence ID" value="BBY48377.1"/>
    <property type="molecule type" value="Genomic_DNA"/>
</dbReference>
<dbReference type="AlphaFoldDB" id="A0A7I7RV08"/>
<accession>A0A7I7RV08</accession>
<dbReference type="Proteomes" id="UP000467428">
    <property type="component" value="Chromosome"/>
</dbReference>
<organism evidence="1 2">
    <name type="scientific">Mycolicibacterium arabiense</name>
    <dbReference type="NCBI Taxonomy" id="1286181"/>
    <lineage>
        <taxon>Bacteria</taxon>
        <taxon>Bacillati</taxon>
        <taxon>Actinomycetota</taxon>
        <taxon>Actinomycetes</taxon>
        <taxon>Mycobacteriales</taxon>
        <taxon>Mycobacteriaceae</taxon>
        <taxon>Mycolicibacterium</taxon>
    </lineage>
</organism>
<proteinExistence type="predicted"/>
<keyword evidence="2" id="KW-1185">Reference proteome</keyword>
<dbReference type="RefSeq" id="WP_163918168.1">
    <property type="nucleotide sequence ID" value="NZ_AP022593.1"/>
</dbReference>
<evidence type="ECO:0000313" key="2">
    <source>
        <dbReference type="Proteomes" id="UP000467428"/>
    </source>
</evidence>
<reference evidence="1 2" key="1">
    <citation type="journal article" date="2019" name="Emerg. Microbes Infect.">
        <title>Comprehensive subspecies identification of 175 nontuberculous mycobacteria species based on 7547 genomic profiles.</title>
        <authorList>
            <person name="Matsumoto Y."/>
            <person name="Kinjo T."/>
            <person name="Motooka D."/>
            <person name="Nabeya D."/>
            <person name="Jung N."/>
            <person name="Uechi K."/>
            <person name="Horii T."/>
            <person name="Iida T."/>
            <person name="Fujita J."/>
            <person name="Nakamura S."/>
        </authorList>
    </citation>
    <scope>NUCLEOTIDE SEQUENCE [LARGE SCALE GENOMIC DNA]</scope>
    <source>
        <strain evidence="1 2">JCM 18538</strain>
    </source>
</reference>
<sequence>MQISAASTALTIARSAKKLDVELPADYLDALAHAEEVAAVVATIYRSTPVALHHAVLDAISAGRDHTTDPLVLRHLVGQQIAASGIESTARARADSDLRALLVDYADLILEDWAEALEPHTAALVAATKAFPGQDLIAADVIRQGGEVMHHAHAVQLATSAWMAAVQGFDAFAMVARVARTGHLALVYTAAPAAQFALAAEAARTSGAEISPQILVEHGVPLQLPTLVEYRERTATFEVDRLAAEQAEKIRRDDAVARTW</sequence>
<name>A0A7I7RV08_9MYCO</name>